<gene>
    <name evidence="2" type="ORF">ACN42_g11950</name>
</gene>
<dbReference type="EMBL" id="LLXE01001424">
    <property type="protein sequence ID" value="KUM55351.1"/>
    <property type="molecule type" value="Genomic_DNA"/>
</dbReference>
<comment type="caution">
    <text evidence="2">The sequence shown here is derived from an EMBL/GenBank/DDBJ whole genome shotgun (WGS) entry which is preliminary data.</text>
</comment>
<organism evidence="2 3">
    <name type="scientific">Penicillium freii</name>
    <dbReference type="NCBI Taxonomy" id="48697"/>
    <lineage>
        <taxon>Eukaryota</taxon>
        <taxon>Fungi</taxon>
        <taxon>Dikarya</taxon>
        <taxon>Ascomycota</taxon>
        <taxon>Pezizomycotina</taxon>
        <taxon>Eurotiomycetes</taxon>
        <taxon>Eurotiomycetidae</taxon>
        <taxon>Eurotiales</taxon>
        <taxon>Aspergillaceae</taxon>
        <taxon>Penicillium</taxon>
    </lineage>
</organism>
<proteinExistence type="predicted"/>
<evidence type="ECO:0000256" key="1">
    <source>
        <dbReference type="SAM" id="MobiDB-lite"/>
    </source>
</evidence>
<sequence>MRGKLGISPEDQATYSSIDVYLCTYLLSASLNTFQTLTPSSQSPSFTISTLPSSLNVLTLLAPETPHPNSPSPATNLPNEPTNPSLTT</sequence>
<keyword evidence="3" id="KW-1185">Reference proteome</keyword>
<accession>A0A101M7B0</accession>
<dbReference type="Proteomes" id="UP000055045">
    <property type="component" value="Unassembled WGS sequence"/>
</dbReference>
<protein>
    <submittedName>
        <fullName evidence="2">Uncharacterized protein</fullName>
    </submittedName>
</protein>
<feature type="region of interest" description="Disordered" evidence="1">
    <location>
        <begin position="62"/>
        <end position="88"/>
    </location>
</feature>
<dbReference type="AlphaFoldDB" id="A0A101M7B0"/>
<evidence type="ECO:0000313" key="2">
    <source>
        <dbReference type="EMBL" id="KUM55351.1"/>
    </source>
</evidence>
<feature type="non-terminal residue" evidence="2">
    <location>
        <position position="88"/>
    </location>
</feature>
<evidence type="ECO:0000313" key="3">
    <source>
        <dbReference type="Proteomes" id="UP000055045"/>
    </source>
</evidence>
<feature type="compositionally biased region" description="Polar residues" evidence="1">
    <location>
        <begin position="72"/>
        <end position="88"/>
    </location>
</feature>
<reference evidence="2 3" key="1">
    <citation type="submission" date="2015-10" db="EMBL/GenBank/DDBJ databases">
        <title>Genome sequencing of Penicillium freii.</title>
        <authorList>
            <person name="Nguyen H.D."/>
            <person name="Visagie C.M."/>
            <person name="Seifert K.A."/>
        </authorList>
    </citation>
    <scope>NUCLEOTIDE SEQUENCE [LARGE SCALE GENOMIC DNA]</scope>
    <source>
        <strain evidence="2 3">DAOM 242723</strain>
    </source>
</reference>
<name>A0A101M7B0_PENFR</name>